<dbReference type="EMBL" id="LLZH01000025">
    <property type="protein sequence ID" value="KUL40630.1"/>
    <property type="molecule type" value="Genomic_DNA"/>
</dbReference>
<comment type="caution">
    <text evidence="1">The sequence shown here is derived from an EMBL/GenBank/DDBJ whole genome shotgun (WGS) entry which is preliminary data.</text>
</comment>
<dbReference type="AlphaFoldDB" id="A0A0X3V7C0"/>
<name>A0A0X3V7C0_9ACTN</name>
<dbReference type="OrthoDB" id="3630067at2"/>
<dbReference type="RefSeq" id="WP_067685704.1">
    <property type="nucleotide sequence ID" value="NZ_LLZH01000025.1"/>
</dbReference>
<evidence type="ECO:0008006" key="3">
    <source>
        <dbReference type="Google" id="ProtNLM"/>
    </source>
</evidence>
<evidence type="ECO:0000313" key="2">
    <source>
        <dbReference type="Proteomes" id="UP000053244"/>
    </source>
</evidence>
<proteinExistence type="predicted"/>
<protein>
    <recommendedName>
        <fullName evidence="3">YbaB/EbfC DNA-binding family protein</fullName>
    </recommendedName>
</protein>
<dbReference type="InterPro" id="IPR036894">
    <property type="entry name" value="YbaB-like_sf"/>
</dbReference>
<dbReference type="Proteomes" id="UP000053244">
    <property type="component" value="Unassembled WGS sequence"/>
</dbReference>
<dbReference type="Gene3D" id="3.30.1310.10">
    <property type="entry name" value="Nucleoid-associated protein YbaB-like domain"/>
    <property type="match status" value="1"/>
</dbReference>
<evidence type="ECO:0000313" key="1">
    <source>
        <dbReference type="EMBL" id="KUL40630.1"/>
    </source>
</evidence>
<organism evidence="1 2">
    <name type="scientific">Actinoplanes awajinensis subsp. mycoplanecinus</name>
    <dbReference type="NCBI Taxonomy" id="135947"/>
    <lineage>
        <taxon>Bacteria</taxon>
        <taxon>Bacillati</taxon>
        <taxon>Actinomycetota</taxon>
        <taxon>Actinomycetes</taxon>
        <taxon>Micromonosporales</taxon>
        <taxon>Micromonosporaceae</taxon>
        <taxon>Actinoplanes</taxon>
    </lineage>
</organism>
<sequence length="128" mass="13470">MVSDATQEWFSKLVSDTQQRLGALSSLQDDPERFLGRSEQDGVTAVVAPGGNIVDLTLSRNSLLLGPEELAATILRTQREAARRADTEYAGAVQAAVGGEFDVNAILASRLDPDGLRTAAEGLAGSGR</sequence>
<gene>
    <name evidence="1" type="ORF">ADL15_06485</name>
</gene>
<accession>A0A0X3V7C0</accession>
<keyword evidence="2" id="KW-1185">Reference proteome</keyword>
<reference evidence="1 2" key="1">
    <citation type="submission" date="2015-10" db="EMBL/GenBank/DDBJ databases">
        <authorList>
            <person name="Gilbert D.G."/>
        </authorList>
    </citation>
    <scope>NUCLEOTIDE SEQUENCE [LARGE SCALE GENOMIC DNA]</scope>
    <source>
        <strain evidence="1 2">NRRL B-16712</strain>
    </source>
</reference>